<keyword evidence="3" id="KW-1185">Reference proteome</keyword>
<feature type="signal peptide" evidence="1">
    <location>
        <begin position="1"/>
        <end position="25"/>
    </location>
</feature>
<evidence type="ECO:0000256" key="1">
    <source>
        <dbReference type="SAM" id="SignalP"/>
    </source>
</evidence>
<accession>A0A158EEE9</accession>
<sequence length="238" mass="25095">MSFRKTLMRMLLAIGTLTSVHTAFAHVIDCTPGYSDSRCVTPIIASPIPAPRCSTAAGWTTTSAAIWKGSHWSQPACNYQSPPTCSSGYTQTGSPVWNGSSWSAPTCQRTVTPPTTTAEEEQACQAALATLDPWGLPDSGFMHWTSALQAGQSLFGSLGGPYYGQGMTQYTKYADNPYCGFATIRSSGTPGSPSDNDLWYGIDSSGGLGYCWITPGSTVVSGVLYELENPNTCGGGPN</sequence>
<reference evidence="2" key="1">
    <citation type="submission" date="2016-01" db="EMBL/GenBank/DDBJ databases">
        <authorList>
            <person name="Peeters C."/>
        </authorList>
    </citation>
    <scope>NUCLEOTIDE SEQUENCE</scope>
    <source>
        <strain evidence="2">LMG 29321</strain>
    </source>
</reference>
<gene>
    <name evidence="2" type="ORF">AWB78_07372</name>
</gene>
<dbReference type="Proteomes" id="UP000071859">
    <property type="component" value="Unassembled WGS sequence"/>
</dbReference>
<comment type="caution">
    <text evidence="2">The sequence shown here is derived from an EMBL/GenBank/DDBJ whole genome shotgun (WGS) entry which is preliminary data.</text>
</comment>
<name>A0A158EEE9_9BURK</name>
<dbReference type="AlphaFoldDB" id="A0A158EEE9"/>
<proteinExistence type="predicted"/>
<organism evidence="2 3">
    <name type="scientific">Caballeronia calidae</name>
    <dbReference type="NCBI Taxonomy" id="1777139"/>
    <lineage>
        <taxon>Bacteria</taxon>
        <taxon>Pseudomonadati</taxon>
        <taxon>Pseudomonadota</taxon>
        <taxon>Betaproteobacteria</taxon>
        <taxon>Burkholderiales</taxon>
        <taxon>Burkholderiaceae</taxon>
        <taxon>Caballeronia</taxon>
    </lineage>
</organism>
<dbReference type="EMBL" id="FCOX02000076">
    <property type="protein sequence ID" value="SAL05228.1"/>
    <property type="molecule type" value="Genomic_DNA"/>
</dbReference>
<evidence type="ECO:0000313" key="2">
    <source>
        <dbReference type="EMBL" id="SAL05228.1"/>
    </source>
</evidence>
<feature type="chain" id="PRO_5007625109" evidence="1">
    <location>
        <begin position="26"/>
        <end position="238"/>
    </location>
</feature>
<protein>
    <submittedName>
        <fullName evidence="2">Uncharacterized protein</fullName>
    </submittedName>
</protein>
<keyword evidence="1" id="KW-0732">Signal</keyword>
<evidence type="ECO:0000313" key="3">
    <source>
        <dbReference type="Proteomes" id="UP000071859"/>
    </source>
</evidence>